<dbReference type="Proteomes" id="UP000634136">
    <property type="component" value="Unassembled WGS sequence"/>
</dbReference>
<keyword evidence="1" id="KW-0378">Hydrolase</keyword>
<sequence length="28" mass="2996">MVPDSDRVLSLALLNSTGGGFECFPKKL</sequence>
<gene>
    <name evidence="1" type="ORF">G2W53_020090</name>
</gene>
<name>A0A834TZ44_9FABA</name>
<organism evidence="1 2">
    <name type="scientific">Senna tora</name>
    <dbReference type="NCBI Taxonomy" id="362788"/>
    <lineage>
        <taxon>Eukaryota</taxon>
        <taxon>Viridiplantae</taxon>
        <taxon>Streptophyta</taxon>
        <taxon>Embryophyta</taxon>
        <taxon>Tracheophyta</taxon>
        <taxon>Spermatophyta</taxon>
        <taxon>Magnoliopsida</taxon>
        <taxon>eudicotyledons</taxon>
        <taxon>Gunneridae</taxon>
        <taxon>Pentapetalae</taxon>
        <taxon>rosids</taxon>
        <taxon>fabids</taxon>
        <taxon>Fabales</taxon>
        <taxon>Fabaceae</taxon>
        <taxon>Caesalpinioideae</taxon>
        <taxon>Cassia clade</taxon>
        <taxon>Senna</taxon>
    </lineage>
</organism>
<proteinExistence type="predicted"/>
<dbReference type="GO" id="GO:0016787">
    <property type="term" value="F:hydrolase activity"/>
    <property type="evidence" value="ECO:0007669"/>
    <property type="project" value="UniProtKB-KW"/>
</dbReference>
<keyword evidence="2" id="KW-1185">Reference proteome</keyword>
<comment type="caution">
    <text evidence="1">The sequence shown here is derived from an EMBL/GenBank/DDBJ whole genome shotgun (WGS) entry which is preliminary data.</text>
</comment>
<reference evidence="1" key="1">
    <citation type="submission" date="2020-09" db="EMBL/GenBank/DDBJ databases">
        <title>Genome-Enabled Discovery of Anthraquinone Biosynthesis in Senna tora.</title>
        <authorList>
            <person name="Kang S.-H."/>
            <person name="Pandey R.P."/>
            <person name="Lee C.-M."/>
            <person name="Sim J.-S."/>
            <person name="Jeong J.-T."/>
            <person name="Choi B.-S."/>
            <person name="Jung M."/>
            <person name="Ginzburg D."/>
            <person name="Zhao K."/>
            <person name="Won S.Y."/>
            <person name="Oh T.-J."/>
            <person name="Yu Y."/>
            <person name="Kim N.-H."/>
            <person name="Lee O.R."/>
            <person name="Lee T.-H."/>
            <person name="Bashyal P."/>
            <person name="Kim T.-S."/>
            <person name="Lee W.-H."/>
            <person name="Kawkins C."/>
            <person name="Kim C.-K."/>
            <person name="Kim J.S."/>
            <person name="Ahn B.O."/>
            <person name="Rhee S.Y."/>
            <person name="Sohng J.K."/>
        </authorList>
    </citation>
    <scope>NUCLEOTIDE SEQUENCE</scope>
    <source>
        <tissue evidence="1">Leaf</tissue>
    </source>
</reference>
<evidence type="ECO:0000313" key="2">
    <source>
        <dbReference type="Proteomes" id="UP000634136"/>
    </source>
</evidence>
<evidence type="ECO:0000313" key="1">
    <source>
        <dbReference type="EMBL" id="KAF7828926.1"/>
    </source>
</evidence>
<protein>
    <submittedName>
        <fullName evidence="1">Epoxide hydrolase-like</fullName>
    </submittedName>
</protein>
<dbReference type="EMBL" id="JAAIUW010000006">
    <property type="protein sequence ID" value="KAF7828926.1"/>
    <property type="molecule type" value="Genomic_DNA"/>
</dbReference>
<accession>A0A834TZ44</accession>
<dbReference type="AlphaFoldDB" id="A0A834TZ44"/>